<reference evidence="2 3" key="1">
    <citation type="submission" date="2024-06" db="EMBL/GenBank/DDBJ databases">
        <title>The Natural Products Discovery Center: Release of the First 8490 Sequenced Strains for Exploring Actinobacteria Biosynthetic Diversity.</title>
        <authorList>
            <person name="Kalkreuter E."/>
            <person name="Kautsar S.A."/>
            <person name="Yang D."/>
            <person name="Bader C.D."/>
            <person name="Teijaro C.N."/>
            <person name="Fluegel L."/>
            <person name="Davis C.M."/>
            <person name="Simpson J.R."/>
            <person name="Lauterbach L."/>
            <person name="Steele A.D."/>
            <person name="Gui C."/>
            <person name="Meng S."/>
            <person name="Li G."/>
            <person name="Viehrig K."/>
            <person name="Ye F."/>
            <person name="Su P."/>
            <person name="Kiefer A.F."/>
            <person name="Nichols A."/>
            <person name="Cepeda A.J."/>
            <person name="Yan W."/>
            <person name="Fan B."/>
            <person name="Jiang Y."/>
            <person name="Adhikari A."/>
            <person name="Zheng C.-J."/>
            <person name="Schuster L."/>
            <person name="Cowan T.M."/>
            <person name="Smanski M.J."/>
            <person name="Chevrette M.G."/>
            <person name="De Carvalho L.P.S."/>
            <person name="Shen B."/>
        </authorList>
    </citation>
    <scope>NUCLEOTIDE SEQUENCE [LARGE SCALE GENOMIC DNA]</scope>
    <source>
        <strain evidence="2 3">NPDC048117</strain>
    </source>
</reference>
<protein>
    <submittedName>
        <fullName evidence="2">Helix-turn-helix domain-containing protein</fullName>
    </submittedName>
</protein>
<dbReference type="EMBL" id="JBEZNA010000004">
    <property type="protein sequence ID" value="MEU9576288.1"/>
    <property type="molecule type" value="Genomic_DNA"/>
</dbReference>
<accession>A0ABV3EJE5</accession>
<name>A0ABV3EJE5_9ACTN</name>
<evidence type="ECO:0000313" key="2">
    <source>
        <dbReference type="EMBL" id="MEU9576288.1"/>
    </source>
</evidence>
<gene>
    <name evidence="2" type="ORF">AB0D95_03190</name>
</gene>
<dbReference type="RefSeq" id="WP_359268406.1">
    <property type="nucleotide sequence ID" value="NZ_JBEZNA010000004.1"/>
</dbReference>
<dbReference type="Proteomes" id="UP001551584">
    <property type="component" value="Unassembled WGS sequence"/>
</dbReference>
<feature type="compositionally biased region" description="Basic and acidic residues" evidence="1">
    <location>
        <begin position="179"/>
        <end position="189"/>
    </location>
</feature>
<comment type="caution">
    <text evidence="2">The sequence shown here is derived from an EMBL/GenBank/DDBJ whole genome shotgun (WGS) entry which is preliminary data.</text>
</comment>
<feature type="region of interest" description="Disordered" evidence="1">
    <location>
        <begin position="453"/>
        <end position="503"/>
    </location>
</feature>
<feature type="region of interest" description="Disordered" evidence="1">
    <location>
        <begin position="118"/>
        <end position="205"/>
    </location>
</feature>
<evidence type="ECO:0000313" key="3">
    <source>
        <dbReference type="Proteomes" id="UP001551584"/>
    </source>
</evidence>
<proteinExistence type="predicted"/>
<evidence type="ECO:0000256" key="1">
    <source>
        <dbReference type="SAM" id="MobiDB-lite"/>
    </source>
</evidence>
<sequence>MPNYLHQVQRRNGKPLSSAARDFWVRFYDRFAGFDEVFPSVATIARGLSISESSVDRHLRALREVGALVSAKRTGPHGSLPSIYAFAPFRPWHWDRRLEGCERRGIRILGKVPGVMPSDMGIRRKGAAQRGDVTSDVSGDVKNDAHNQDLRVNQDLSGAPSARSATTAGGQTTGSSRAGTDERLRRGDETPTIPGQQEREPVASWSREEGRAFQLLLATLPDDFLAAAGVGERGLPVTVCQEVRRLLAADATVTAQRLAERVGRRWTDWGMEPAWYAGEVRSPIGVLKSLLRPECPVPDCEAGTLLGGGDCSTCEARQEARPERAAPVEVRGWDSECGRCGLPMDREDLDEIGWCSRCPGEALAALEAALGGPSGEAGDAVITETPRTSSVASVGAPDGESDEQRAQDAGTLPDVDLDVSYEAAELGRPDYERWRVEQHARRKAEWLARQAAERAAGEAEDQAVDVEHGQAAKPVALDPEVSTRASELRSLLRENKHRSRGGR</sequence>
<organism evidence="2 3">
    <name type="scientific">Streptomyces chilikensis</name>
    <dbReference type="NCBI Taxonomy" id="1194079"/>
    <lineage>
        <taxon>Bacteria</taxon>
        <taxon>Bacillati</taxon>
        <taxon>Actinomycetota</taxon>
        <taxon>Actinomycetes</taxon>
        <taxon>Kitasatosporales</taxon>
        <taxon>Streptomycetaceae</taxon>
        <taxon>Streptomyces</taxon>
    </lineage>
</organism>
<feature type="compositionally biased region" description="Low complexity" evidence="1">
    <location>
        <begin position="161"/>
        <end position="178"/>
    </location>
</feature>
<feature type="region of interest" description="Disordered" evidence="1">
    <location>
        <begin position="385"/>
        <end position="413"/>
    </location>
</feature>
<keyword evidence="3" id="KW-1185">Reference proteome</keyword>
<feature type="compositionally biased region" description="Basic and acidic residues" evidence="1">
    <location>
        <begin position="139"/>
        <end position="149"/>
    </location>
</feature>